<proteinExistence type="predicted"/>
<gene>
    <name evidence="1" type="ORF">SAMN05216201_10969</name>
</gene>
<accession>A0A1H6Z9K1</accession>
<dbReference type="Pfam" id="PF14549">
    <property type="entry name" value="P22_Cro"/>
    <property type="match status" value="1"/>
</dbReference>
<sequence>MKTQEVADYFGGKKKLAAALGVSPSAVSMWGETIPETRQYQIQVISKGKFKVDQKPDAHPAA</sequence>
<dbReference type="SUPFAM" id="SSF47413">
    <property type="entry name" value="lambda repressor-like DNA-binding domains"/>
    <property type="match status" value="1"/>
</dbReference>
<reference evidence="2" key="1">
    <citation type="submission" date="2016-10" db="EMBL/GenBank/DDBJ databases">
        <authorList>
            <person name="Varghese N."/>
            <person name="Submissions S."/>
        </authorList>
    </citation>
    <scope>NUCLEOTIDE SEQUENCE [LARGE SCALE GENOMIC DNA]</scope>
    <source>
        <strain evidence="2">LMG 25967</strain>
    </source>
</reference>
<dbReference type="GO" id="GO:0003677">
    <property type="term" value="F:DNA binding"/>
    <property type="evidence" value="ECO:0007669"/>
    <property type="project" value="UniProtKB-KW"/>
</dbReference>
<keyword evidence="2" id="KW-1185">Reference proteome</keyword>
<organism evidence="1 2">
    <name type="scientific">Pseudomonas linyingensis</name>
    <dbReference type="NCBI Taxonomy" id="915471"/>
    <lineage>
        <taxon>Bacteria</taxon>
        <taxon>Pseudomonadati</taxon>
        <taxon>Pseudomonadota</taxon>
        <taxon>Gammaproteobacteria</taxon>
        <taxon>Pseudomonadales</taxon>
        <taxon>Pseudomonadaceae</taxon>
        <taxon>Pseudomonas</taxon>
    </lineage>
</organism>
<dbReference type="Proteomes" id="UP000242930">
    <property type="component" value="Unassembled WGS sequence"/>
</dbReference>
<dbReference type="STRING" id="915471.SAMN05216201_10969"/>
<dbReference type="RefSeq" id="WP_090311556.1">
    <property type="nucleotide sequence ID" value="NZ_FNZE01000009.1"/>
</dbReference>
<protein>
    <submittedName>
        <fullName evidence="1">DNA-binding transcriptional regulator Cro</fullName>
    </submittedName>
</protein>
<dbReference type="OrthoDB" id="6693632at2"/>
<dbReference type="AlphaFoldDB" id="A0A1H6Z9K1"/>
<evidence type="ECO:0000313" key="1">
    <source>
        <dbReference type="EMBL" id="SEJ46352.1"/>
    </source>
</evidence>
<dbReference type="Gene3D" id="1.10.260.40">
    <property type="entry name" value="lambda repressor-like DNA-binding domains"/>
    <property type="match status" value="1"/>
</dbReference>
<dbReference type="EMBL" id="FNZE01000009">
    <property type="protein sequence ID" value="SEJ46352.1"/>
    <property type="molecule type" value="Genomic_DNA"/>
</dbReference>
<dbReference type="InterPro" id="IPR010982">
    <property type="entry name" value="Lambda_DNA-bd_dom_sf"/>
</dbReference>
<keyword evidence="1" id="KW-0238">DNA-binding</keyword>
<name>A0A1H6Z9K1_9PSED</name>
<evidence type="ECO:0000313" key="2">
    <source>
        <dbReference type="Proteomes" id="UP000242930"/>
    </source>
</evidence>